<accession>Q3IV38</accession>
<keyword evidence="1" id="KW-0614">Plasmid</keyword>
<dbReference type="OrthoDB" id="10003029at2"/>
<dbReference type="PATRIC" id="fig|272943.9.peg.184"/>
<geneLocation type="plasmid" evidence="2">
    <name>pRS241c</name>
</geneLocation>
<dbReference type="EnsemblBacteria" id="ABA81596">
    <property type="protein sequence ID" value="ABA81596"/>
    <property type="gene ID" value="RSP_4121"/>
</dbReference>
<proteinExistence type="predicted"/>
<organism evidence="1 2">
    <name type="scientific">Cereibacter sphaeroides (strain ATCC 17023 / DSM 158 / JCM 6121 / CCUG 31486 / LMG 2827 / NBRC 12203 / NCIMB 8253 / ATH 2.4.1.)</name>
    <name type="common">Rhodobacter sphaeroides</name>
    <dbReference type="NCBI Taxonomy" id="272943"/>
    <lineage>
        <taxon>Bacteria</taxon>
        <taxon>Pseudomonadati</taxon>
        <taxon>Pseudomonadota</taxon>
        <taxon>Alphaproteobacteria</taxon>
        <taxon>Rhodobacterales</taxon>
        <taxon>Paracoccaceae</taxon>
        <taxon>Cereibacter</taxon>
    </lineage>
</organism>
<gene>
    <name evidence="1" type="ORF">RSP_4121</name>
</gene>
<dbReference type="AlphaFoldDB" id="Q3IV38"/>
<dbReference type="RefSeq" id="WP_011331403.1">
    <property type="nucleotide sequence ID" value="NC_007489.1"/>
</dbReference>
<keyword evidence="2" id="KW-1185">Reference proteome</keyword>
<dbReference type="KEGG" id="rsp:RSP_4121"/>
<name>Q3IV38_CERS4</name>
<dbReference type="GeneID" id="3711837"/>
<dbReference type="Proteomes" id="UP000002703">
    <property type="component" value="Plasmid C"/>
</dbReference>
<reference evidence="2" key="1">
    <citation type="submission" date="2005-09" db="EMBL/GenBank/DDBJ databases">
        <title>Complete sequence of plasmid C of Rhodobacter sphaeroides 2.4.1.</title>
        <authorList>
            <person name="Copeland A."/>
            <person name="Lucas S."/>
            <person name="Lapidus A."/>
            <person name="Barry K."/>
            <person name="Detter J.C."/>
            <person name="Glavina T."/>
            <person name="Hammon N."/>
            <person name="Israni S."/>
            <person name="Pitluck S."/>
            <person name="Richardson P."/>
            <person name="Mackenzie C."/>
            <person name="Choudhary M."/>
            <person name="Larimer F."/>
            <person name="Hauser L.J."/>
            <person name="Land M."/>
            <person name="Donohue T.J."/>
            <person name="Kaplan S."/>
        </authorList>
    </citation>
    <scope>NUCLEOTIDE SEQUENCE [LARGE SCALE GENOMIC DNA]</scope>
    <source>
        <strain evidence="2">ATCC 17023 / DSM 158 / JCM 6121 / CCUG 31486 / LMG 2827 / NBRC 12203 / NCIMB 8253 / ATH 2.4.1.</strain>
        <plasmid evidence="2">pRS241c</plasmid>
    </source>
</reference>
<protein>
    <submittedName>
        <fullName evidence="1">Uncharacterized protein</fullName>
    </submittedName>
</protein>
<sequence length="268" mass="28889">MEKDFTASLTATLAQSGGAAGTLDTALLLLMNTVHIAEPASFDLLLGLSDGRLPSGPALETLSQLPGLKATTRTLTTAGTVKSLPEPKQSRPVATNFLRGMGFVLQYQRCRLAATGKRRDELVEAYIGRYPRLNRYESLAKTASRYHTKLKGAGLFASAEATKDFVRSVLHALTGPGLARPGDAVDTFRDIAERARLGIAERMTDGLASQVICALFDFHAHEAQDIQRTIESLKGASSVTSPDFGILPRLTADILPPALWAVRNQPFR</sequence>
<evidence type="ECO:0000313" key="2">
    <source>
        <dbReference type="Proteomes" id="UP000002703"/>
    </source>
</evidence>
<dbReference type="EMBL" id="CP000146">
    <property type="protein sequence ID" value="ABA81596.1"/>
    <property type="molecule type" value="Genomic_DNA"/>
</dbReference>
<evidence type="ECO:0000313" key="1">
    <source>
        <dbReference type="EMBL" id="ABA81596.1"/>
    </source>
</evidence>